<reference evidence="2" key="2">
    <citation type="submission" date="2020-09" db="EMBL/GenBank/DDBJ databases">
        <authorList>
            <person name="Sun Q."/>
            <person name="Ohkuma M."/>
        </authorList>
    </citation>
    <scope>NUCLEOTIDE SEQUENCE</scope>
    <source>
        <strain evidence="2">JCM 4633</strain>
    </source>
</reference>
<comment type="caution">
    <text evidence="2">The sequence shown here is derived from an EMBL/GenBank/DDBJ whole genome shotgun (WGS) entry which is preliminary data.</text>
</comment>
<feature type="compositionally biased region" description="Low complexity" evidence="1">
    <location>
        <begin position="175"/>
        <end position="190"/>
    </location>
</feature>
<dbReference type="RefSeq" id="WP_229844726.1">
    <property type="nucleotide sequence ID" value="NZ_BMVB01000006.1"/>
</dbReference>
<organism evidence="2 3">
    <name type="scientific">Streptomyces cinnamoneus</name>
    <name type="common">Streptoverticillium cinnamoneum</name>
    <dbReference type="NCBI Taxonomy" id="53446"/>
    <lineage>
        <taxon>Bacteria</taxon>
        <taxon>Bacillati</taxon>
        <taxon>Actinomycetota</taxon>
        <taxon>Actinomycetes</taxon>
        <taxon>Kitasatosporales</taxon>
        <taxon>Streptomycetaceae</taxon>
        <taxon>Streptomyces</taxon>
        <taxon>Streptomyces cinnamoneus group</taxon>
    </lineage>
</organism>
<evidence type="ECO:0000313" key="2">
    <source>
        <dbReference type="EMBL" id="GHC46035.1"/>
    </source>
</evidence>
<accession>A0A918TFG6</accession>
<dbReference type="AlphaFoldDB" id="A0A918TFG6"/>
<name>A0A918TFG6_STRCJ</name>
<protein>
    <submittedName>
        <fullName evidence="2">Uncharacterized protein</fullName>
    </submittedName>
</protein>
<dbReference type="Proteomes" id="UP000646244">
    <property type="component" value="Unassembled WGS sequence"/>
</dbReference>
<sequence>MSAAAGPYGATPQSPGFDPSHVVPKEGLDAWAVPDPTVPSVPLDPLLPVQLLSRLGDWGQVLCSNGWSAWVDARLLVALPQSPPGAGGPLVHTADARRLLARAEETLGRYRAAVEELAAGRTDAGAFHGTTQGLRIGVVVDGEAVWLYDAEHDQWCYCDGTAMTTLATRKPAPAPAASTGSAAGAPAGTPAPGPVSAQPTRLSGGVQGPPPHGPGEGS</sequence>
<gene>
    <name evidence="2" type="ORF">GCM10010507_21660</name>
</gene>
<evidence type="ECO:0000313" key="3">
    <source>
        <dbReference type="Proteomes" id="UP000646244"/>
    </source>
</evidence>
<proteinExistence type="predicted"/>
<evidence type="ECO:0000256" key="1">
    <source>
        <dbReference type="SAM" id="MobiDB-lite"/>
    </source>
</evidence>
<reference evidence="2" key="1">
    <citation type="journal article" date="2014" name="Int. J. Syst. Evol. Microbiol.">
        <title>Complete genome sequence of Corynebacterium casei LMG S-19264T (=DSM 44701T), isolated from a smear-ripened cheese.</title>
        <authorList>
            <consortium name="US DOE Joint Genome Institute (JGI-PGF)"/>
            <person name="Walter F."/>
            <person name="Albersmeier A."/>
            <person name="Kalinowski J."/>
            <person name="Ruckert C."/>
        </authorList>
    </citation>
    <scope>NUCLEOTIDE SEQUENCE</scope>
    <source>
        <strain evidence="2">JCM 4633</strain>
    </source>
</reference>
<feature type="compositionally biased region" description="Pro residues" evidence="1">
    <location>
        <begin position="208"/>
        <end position="218"/>
    </location>
</feature>
<dbReference type="EMBL" id="BMVB01000006">
    <property type="protein sequence ID" value="GHC46035.1"/>
    <property type="molecule type" value="Genomic_DNA"/>
</dbReference>
<feature type="region of interest" description="Disordered" evidence="1">
    <location>
        <begin position="1"/>
        <end position="22"/>
    </location>
</feature>
<feature type="region of interest" description="Disordered" evidence="1">
    <location>
        <begin position="171"/>
        <end position="218"/>
    </location>
</feature>